<feature type="domain" description="N-acetyltransferase" evidence="1">
    <location>
        <begin position="1"/>
        <end position="146"/>
    </location>
</feature>
<accession>A0A9X4XFU1</accession>
<dbReference type="GO" id="GO:0016747">
    <property type="term" value="F:acyltransferase activity, transferring groups other than amino-acyl groups"/>
    <property type="evidence" value="ECO:0007669"/>
    <property type="project" value="InterPro"/>
</dbReference>
<dbReference type="Proteomes" id="UP000487649">
    <property type="component" value="Unassembled WGS sequence"/>
</dbReference>
<dbReference type="PROSITE" id="PS51186">
    <property type="entry name" value="GNAT"/>
    <property type="match status" value="1"/>
</dbReference>
<evidence type="ECO:0000313" key="2">
    <source>
        <dbReference type="EMBL" id="MTK22594.1"/>
    </source>
</evidence>
<dbReference type="AlphaFoldDB" id="A0A9X4XFU1"/>
<dbReference type="InterPro" id="IPR016181">
    <property type="entry name" value="Acyl_CoA_acyltransferase"/>
</dbReference>
<dbReference type="RefSeq" id="WP_006783657.1">
    <property type="nucleotide sequence ID" value="NZ_CABJBH010000002.1"/>
</dbReference>
<dbReference type="SUPFAM" id="SSF55729">
    <property type="entry name" value="Acyl-CoA N-acyltransferases (Nat)"/>
    <property type="match status" value="1"/>
</dbReference>
<dbReference type="CDD" id="cd04301">
    <property type="entry name" value="NAT_SF"/>
    <property type="match status" value="1"/>
</dbReference>
<dbReference type="InterPro" id="IPR000182">
    <property type="entry name" value="GNAT_dom"/>
</dbReference>
<dbReference type="OrthoDB" id="9775804at2"/>
<dbReference type="GeneID" id="60058519"/>
<sequence>MQFKQIELSDLNVLVKMYIETFNAGPWNDEWTVETASRRLTQMIKCPDSYGLLAYVDNVPAGMILGAEEQYYNGLMFNIKEFCINNQLRGKGLGTSIYEEFEKRLKEKGIREIILLTSPGPQTEGFYHKRGFETSKGMIMMGKLIG</sequence>
<dbReference type="EMBL" id="WMQE01000044">
    <property type="protein sequence ID" value="MTK22594.1"/>
    <property type="molecule type" value="Genomic_DNA"/>
</dbReference>
<comment type="caution">
    <text evidence="2">The sequence shown here is derived from an EMBL/GenBank/DDBJ whole genome shotgun (WGS) entry which is preliminary data.</text>
</comment>
<organism evidence="2 3">
    <name type="scientific">Turicibacter sanguinis</name>
    <dbReference type="NCBI Taxonomy" id="154288"/>
    <lineage>
        <taxon>Bacteria</taxon>
        <taxon>Bacillati</taxon>
        <taxon>Bacillota</taxon>
        <taxon>Erysipelotrichia</taxon>
        <taxon>Erysipelotrichales</taxon>
        <taxon>Turicibacteraceae</taxon>
        <taxon>Turicibacter</taxon>
    </lineage>
</organism>
<gene>
    <name evidence="2" type="ORF">GMA92_14385</name>
</gene>
<dbReference type="Pfam" id="PF13673">
    <property type="entry name" value="Acetyltransf_10"/>
    <property type="match status" value="1"/>
</dbReference>
<dbReference type="Gene3D" id="3.40.630.30">
    <property type="match status" value="1"/>
</dbReference>
<evidence type="ECO:0000259" key="1">
    <source>
        <dbReference type="PROSITE" id="PS51186"/>
    </source>
</evidence>
<protein>
    <submittedName>
        <fullName evidence="2">GNAT family N-acetyltransferase</fullName>
    </submittedName>
</protein>
<evidence type="ECO:0000313" key="3">
    <source>
        <dbReference type="Proteomes" id="UP000487649"/>
    </source>
</evidence>
<proteinExistence type="predicted"/>
<name>A0A9X4XFU1_9FIRM</name>
<reference evidence="2 3" key="1">
    <citation type="journal article" date="2019" name="Nat. Med.">
        <title>A library of human gut bacterial isolates paired with longitudinal multiomics data enables mechanistic microbiome research.</title>
        <authorList>
            <person name="Poyet M."/>
            <person name="Groussin M."/>
            <person name="Gibbons S.M."/>
            <person name="Avila-Pacheco J."/>
            <person name="Jiang X."/>
            <person name="Kearney S.M."/>
            <person name="Perrotta A.R."/>
            <person name="Berdy B."/>
            <person name="Zhao S."/>
            <person name="Lieberman T.D."/>
            <person name="Swanson P.K."/>
            <person name="Smith M."/>
            <person name="Roesemann S."/>
            <person name="Alexander J.E."/>
            <person name="Rich S.A."/>
            <person name="Livny J."/>
            <person name="Vlamakis H."/>
            <person name="Clish C."/>
            <person name="Bullock K."/>
            <person name="Deik A."/>
            <person name="Scott J."/>
            <person name="Pierce K.A."/>
            <person name="Xavier R.J."/>
            <person name="Alm E.J."/>
        </authorList>
    </citation>
    <scope>NUCLEOTIDE SEQUENCE [LARGE SCALE GENOMIC DNA]</scope>
    <source>
        <strain evidence="2 3">BIOML-A198</strain>
    </source>
</reference>